<comment type="caution">
    <text evidence="1">The sequence shown here is derived from an EMBL/GenBank/DDBJ whole genome shotgun (WGS) entry which is preliminary data.</text>
</comment>
<evidence type="ECO:0000313" key="1">
    <source>
        <dbReference type="EMBL" id="GIH32002.1"/>
    </source>
</evidence>
<evidence type="ECO:0000313" key="2">
    <source>
        <dbReference type="Proteomes" id="UP000651728"/>
    </source>
</evidence>
<proteinExistence type="predicted"/>
<dbReference type="RefSeq" id="WP_204285210.1">
    <property type="nucleotide sequence ID" value="NZ_BAABEJ010000008.1"/>
</dbReference>
<gene>
    <name evidence="1" type="ORF">Mam01_21660</name>
</gene>
<keyword evidence="2" id="KW-1185">Reference proteome</keyword>
<sequence>MTFTAMHPASMATTLGYGSQHQITPLQLAQQIPGLQQQVSPLALIQQEEQILPQEHLVSPVTFWTKVARHSVRYGAPAARQMLESVLYQHQAQQQIQAQIQQQQVQQQIQAQIQQQLQQQIQQQALPPQVLQALQAIQAQALQVPQAAYAHPYAQAYAAQAYSQPYAAQAYAQQPGQQIPQLGLQAVLPQHVQAAYGQQVPLTMQPLNQVYGQLHQQTAQQVPVPAGAGL</sequence>
<dbReference type="Proteomes" id="UP000651728">
    <property type="component" value="Unassembled WGS sequence"/>
</dbReference>
<accession>A0ABQ4FB32</accession>
<reference evidence="1 2" key="1">
    <citation type="submission" date="2021-01" db="EMBL/GenBank/DDBJ databases">
        <title>Whole genome shotgun sequence of Microbispora amethystogenes NBRC 101907.</title>
        <authorList>
            <person name="Komaki H."/>
            <person name="Tamura T."/>
        </authorList>
    </citation>
    <scope>NUCLEOTIDE SEQUENCE [LARGE SCALE GENOMIC DNA]</scope>
    <source>
        <strain evidence="1 2">NBRC 101907</strain>
    </source>
</reference>
<name>A0ABQ4FB32_9ACTN</name>
<organism evidence="1 2">
    <name type="scientific">Microbispora amethystogenes</name>
    <dbReference type="NCBI Taxonomy" id="1427754"/>
    <lineage>
        <taxon>Bacteria</taxon>
        <taxon>Bacillati</taxon>
        <taxon>Actinomycetota</taxon>
        <taxon>Actinomycetes</taxon>
        <taxon>Streptosporangiales</taxon>
        <taxon>Streptosporangiaceae</taxon>
        <taxon>Microbispora</taxon>
    </lineage>
</organism>
<dbReference type="EMBL" id="BOOB01000014">
    <property type="protein sequence ID" value="GIH32002.1"/>
    <property type="molecule type" value="Genomic_DNA"/>
</dbReference>
<protein>
    <submittedName>
        <fullName evidence="1">Uncharacterized protein</fullName>
    </submittedName>
</protein>